<evidence type="ECO:0000313" key="3">
    <source>
        <dbReference type="Proteomes" id="UP000485058"/>
    </source>
</evidence>
<dbReference type="AlphaFoldDB" id="A0A6A0ACA1"/>
<proteinExistence type="predicted"/>
<gene>
    <name evidence="2" type="ORF">HaLaN_28636</name>
</gene>
<accession>A0A6A0ACA1</accession>
<keyword evidence="3" id="KW-1185">Reference proteome</keyword>
<organism evidence="2 3">
    <name type="scientific">Haematococcus lacustris</name>
    <name type="common">Green alga</name>
    <name type="synonym">Haematococcus pluvialis</name>
    <dbReference type="NCBI Taxonomy" id="44745"/>
    <lineage>
        <taxon>Eukaryota</taxon>
        <taxon>Viridiplantae</taxon>
        <taxon>Chlorophyta</taxon>
        <taxon>core chlorophytes</taxon>
        <taxon>Chlorophyceae</taxon>
        <taxon>CS clade</taxon>
        <taxon>Chlamydomonadales</taxon>
        <taxon>Haematococcaceae</taxon>
        <taxon>Haematococcus</taxon>
    </lineage>
</organism>
<dbReference type="Proteomes" id="UP000485058">
    <property type="component" value="Unassembled WGS sequence"/>
</dbReference>
<feature type="non-terminal residue" evidence="2">
    <location>
        <position position="1"/>
    </location>
</feature>
<sequence>HLLAHQQQAGPSAKDNSRRSVGLHVGMAHSLHAAMVAARQRTVIQHPLSNTLQFLAGRVTHSSLTASSLGAC</sequence>
<reference evidence="2 3" key="1">
    <citation type="submission" date="2020-02" db="EMBL/GenBank/DDBJ databases">
        <title>Draft genome sequence of Haematococcus lacustris strain NIES-144.</title>
        <authorList>
            <person name="Morimoto D."/>
            <person name="Nakagawa S."/>
            <person name="Yoshida T."/>
            <person name="Sawayama S."/>
        </authorList>
    </citation>
    <scope>NUCLEOTIDE SEQUENCE [LARGE SCALE GENOMIC DNA]</scope>
    <source>
        <strain evidence="2 3">NIES-144</strain>
    </source>
</reference>
<evidence type="ECO:0000313" key="2">
    <source>
        <dbReference type="EMBL" id="GFH29891.1"/>
    </source>
</evidence>
<evidence type="ECO:0000256" key="1">
    <source>
        <dbReference type="SAM" id="MobiDB-lite"/>
    </source>
</evidence>
<dbReference type="EMBL" id="BLLF01004583">
    <property type="protein sequence ID" value="GFH29891.1"/>
    <property type="molecule type" value="Genomic_DNA"/>
</dbReference>
<protein>
    <submittedName>
        <fullName evidence="2">Uncharacterized protein</fullName>
    </submittedName>
</protein>
<feature type="compositionally biased region" description="Polar residues" evidence="1">
    <location>
        <begin position="1"/>
        <end position="10"/>
    </location>
</feature>
<feature type="non-terminal residue" evidence="2">
    <location>
        <position position="72"/>
    </location>
</feature>
<comment type="caution">
    <text evidence="2">The sequence shown here is derived from an EMBL/GenBank/DDBJ whole genome shotgun (WGS) entry which is preliminary data.</text>
</comment>
<name>A0A6A0ACA1_HAELA</name>
<feature type="region of interest" description="Disordered" evidence="1">
    <location>
        <begin position="1"/>
        <end position="20"/>
    </location>
</feature>